<dbReference type="EMBL" id="JBBWWR010000007">
    <property type="protein sequence ID" value="KAK8963615.1"/>
    <property type="molecule type" value="Genomic_DNA"/>
</dbReference>
<organism evidence="3 4">
    <name type="scientific">Platanthera guangdongensis</name>
    <dbReference type="NCBI Taxonomy" id="2320717"/>
    <lineage>
        <taxon>Eukaryota</taxon>
        <taxon>Viridiplantae</taxon>
        <taxon>Streptophyta</taxon>
        <taxon>Embryophyta</taxon>
        <taxon>Tracheophyta</taxon>
        <taxon>Spermatophyta</taxon>
        <taxon>Magnoliopsida</taxon>
        <taxon>Liliopsida</taxon>
        <taxon>Asparagales</taxon>
        <taxon>Orchidaceae</taxon>
        <taxon>Orchidoideae</taxon>
        <taxon>Orchideae</taxon>
        <taxon>Orchidinae</taxon>
        <taxon>Platanthera</taxon>
    </lineage>
</organism>
<dbReference type="PANTHER" id="PTHR16263:SF4">
    <property type="entry name" value="TETRATRICOPEPTIDE REPEAT PROTEIN 38"/>
    <property type="match status" value="1"/>
</dbReference>
<proteinExistence type="predicted"/>
<keyword evidence="4" id="KW-1185">Reference proteome</keyword>
<gene>
    <name evidence="3" type="ORF">KSP40_PGU011822</name>
</gene>
<keyword evidence="2" id="KW-0802">TPR repeat</keyword>
<name>A0ABR2MHW0_9ASPA</name>
<reference evidence="3 4" key="1">
    <citation type="journal article" date="2022" name="Nat. Plants">
        <title>Genomes of leafy and leafless Platanthera orchids illuminate the evolution of mycoheterotrophy.</title>
        <authorList>
            <person name="Li M.H."/>
            <person name="Liu K.W."/>
            <person name="Li Z."/>
            <person name="Lu H.C."/>
            <person name="Ye Q.L."/>
            <person name="Zhang D."/>
            <person name="Wang J.Y."/>
            <person name="Li Y.F."/>
            <person name="Zhong Z.M."/>
            <person name="Liu X."/>
            <person name="Yu X."/>
            <person name="Liu D.K."/>
            <person name="Tu X.D."/>
            <person name="Liu B."/>
            <person name="Hao Y."/>
            <person name="Liao X.Y."/>
            <person name="Jiang Y.T."/>
            <person name="Sun W.H."/>
            <person name="Chen J."/>
            <person name="Chen Y.Q."/>
            <person name="Ai Y."/>
            <person name="Zhai J.W."/>
            <person name="Wu S.S."/>
            <person name="Zhou Z."/>
            <person name="Hsiao Y.Y."/>
            <person name="Wu W.L."/>
            <person name="Chen Y.Y."/>
            <person name="Lin Y.F."/>
            <person name="Hsu J.L."/>
            <person name="Li C.Y."/>
            <person name="Wang Z.W."/>
            <person name="Zhao X."/>
            <person name="Zhong W.Y."/>
            <person name="Ma X.K."/>
            <person name="Ma L."/>
            <person name="Huang J."/>
            <person name="Chen G.Z."/>
            <person name="Huang M.Z."/>
            <person name="Huang L."/>
            <person name="Peng D.H."/>
            <person name="Luo Y.B."/>
            <person name="Zou S.Q."/>
            <person name="Chen S.P."/>
            <person name="Lan S."/>
            <person name="Tsai W.C."/>
            <person name="Van de Peer Y."/>
            <person name="Liu Z.J."/>
        </authorList>
    </citation>
    <scope>NUCLEOTIDE SEQUENCE [LARGE SCALE GENOMIC DNA]</scope>
    <source>
        <strain evidence="3">Lor288</strain>
    </source>
</reference>
<dbReference type="InterPro" id="IPR033891">
    <property type="entry name" value="TTC38"/>
</dbReference>
<comment type="caution">
    <text evidence="3">The sequence shown here is derived from an EMBL/GenBank/DDBJ whole genome shotgun (WGS) entry which is preliminary data.</text>
</comment>
<evidence type="ECO:0000313" key="4">
    <source>
        <dbReference type="Proteomes" id="UP001412067"/>
    </source>
</evidence>
<dbReference type="PANTHER" id="PTHR16263">
    <property type="entry name" value="TETRATRICOPEPTIDE REPEAT PROTEIN 38"/>
    <property type="match status" value="1"/>
</dbReference>
<protein>
    <submittedName>
        <fullName evidence="3">Uncharacterized protein</fullName>
    </submittedName>
</protein>
<evidence type="ECO:0000256" key="1">
    <source>
        <dbReference type="ARBA" id="ARBA00022737"/>
    </source>
</evidence>
<accession>A0ABR2MHW0</accession>
<keyword evidence="1" id="KW-0677">Repeat</keyword>
<evidence type="ECO:0000313" key="3">
    <source>
        <dbReference type="EMBL" id="KAK8963615.1"/>
    </source>
</evidence>
<dbReference type="Proteomes" id="UP001412067">
    <property type="component" value="Unassembled WGS sequence"/>
</dbReference>
<sequence>MLAEAMYAYGRDDHCKVIDILGPDFDAVDYKMIGASDEQLEVFNEIWYNVLINTGHAFEAIELIKTQLKKREGCPYLWHLLEKAYVIGGVGDANMAAEKAKALEISYFN</sequence>
<evidence type="ECO:0000256" key="2">
    <source>
        <dbReference type="ARBA" id="ARBA00022803"/>
    </source>
</evidence>